<keyword evidence="12" id="KW-0175">Coiled coil</keyword>
<dbReference type="InterPro" id="IPR036388">
    <property type="entry name" value="WH-like_DNA-bd_sf"/>
</dbReference>
<dbReference type="Gene3D" id="3.80.10.10">
    <property type="entry name" value="Ribonuclease Inhibitor"/>
    <property type="match status" value="1"/>
</dbReference>
<keyword evidence="7" id="KW-0381">Hypersensitive response</keyword>
<feature type="domain" description="NB-ARC" evidence="14">
    <location>
        <begin position="828"/>
        <end position="993"/>
    </location>
</feature>
<evidence type="ECO:0000256" key="10">
    <source>
        <dbReference type="ARBA" id="ARBA00022821"/>
    </source>
</evidence>
<dbReference type="Pfam" id="PF12061">
    <property type="entry name" value="NB-LRR"/>
    <property type="match status" value="1"/>
</dbReference>
<dbReference type="Gene3D" id="3.40.50.300">
    <property type="entry name" value="P-loop containing nucleotide triphosphate hydrolases"/>
    <property type="match status" value="1"/>
</dbReference>
<comment type="similarity">
    <text evidence="4">Belongs to the disease resistance NB-LRR family.</text>
</comment>
<evidence type="ECO:0000259" key="15">
    <source>
        <dbReference type="Pfam" id="PF12061"/>
    </source>
</evidence>
<dbReference type="GO" id="GO:0051607">
    <property type="term" value="P:defense response to virus"/>
    <property type="evidence" value="ECO:0007669"/>
    <property type="project" value="UniProtKB-ARBA"/>
</dbReference>
<dbReference type="RefSeq" id="XP_027095127.1">
    <property type="nucleotide sequence ID" value="XM_027239326.2"/>
</dbReference>
<dbReference type="PANTHER" id="PTHR23155">
    <property type="entry name" value="DISEASE RESISTANCE PROTEIN RP"/>
    <property type="match status" value="1"/>
</dbReference>
<protein>
    <submittedName>
        <fullName evidence="18">Late blight resistance protein homolog R1B-23</fullName>
    </submittedName>
</protein>
<dbReference type="GO" id="GO:0009626">
    <property type="term" value="P:plant-type hypersensitive response"/>
    <property type="evidence" value="ECO:0007669"/>
    <property type="project" value="UniProtKB-KW"/>
</dbReference>
<dbReference type="CDD" id="cd14798">
    <property type="entry name" value="RX-CC_like"/>
    <property type="match status" value="1"/>
</dbReference>
<dbReference type="InterPro" id="IPR044974">
    <property type="entry name" value="Disease_R_plants"/>
</dbReference>
<proteinExistence type="inferred from homology"/>
<dbReference type="InterPro" id="IPR058922">
    <property type="entry name" value="WHD_DRP"/>
</dbReference>
<dbReference type="Pfam" id="PF00931">
    <property type="entry name" value="NB-ARC"/>
    <property type="match status" value="1"/>
</dbReference>
<accession>A0A6P6UZV9</accession>
<feature type="region of interest" description="Disordered" evidence="13">
    <location>
        <begin position="795"/>
        <end position="816"/>
    </location>
</feature>
<evidence type="ECO:0000256" key="5">
    <source>
        <dbReference type="ARBA" id="ARBA00022490"/>
    </source>
</evidence>
<dbReference type="PANTHER" id="PTHR23155:SF1152">
    <property type="entry name" value="AAA+ ATPASE DOMAIN-CONTAINING PROTEIN"/>
    <property type="match status" value="1"/>
</dbReference>
<evidence type="ECO:0000256" key="13">
    <source>
        <dbReference type="SAM" id="MobiDB-lite"/>
    </source>
</evidence>
<organism evidence="17 18">
    <name type="scientific">Coffea arabica</name>
    <name type="common">Arabian coffee</name>
    <dbReference type="NCBI Taxonomy" id="13443"/>
    <lineage>
        <taxon>Eukaryota</taxon>
        <taxon>Viridiplantae</taxon>
        <taxon>Streptophyta</taxon>
        <taxon>Embryophyta</taxon>
        <taxon>Tracheophyta</taxon>
        <taxon>Spermatophyta</taxon>
        <taxon>Magnoliopsida</taxon>
        <taxon>eudicotyledons</taxon>
        <taxon>Gunneridae</taxon>
        <taxon>Pentapetalae</taxon>
        <taxon>asterids</taxon>
        <taxon>lamiids</taxon>
        <taxon>Gentianales</taxon>
        <taxon>Rubiaceae</taxon>
        <taxon>Ixoroideae</taxon>
        <taxon>Gardenieae complex</taxon>
        <taxon>Bertiereae - Coffeeae clade</taxon>
        <taxon>Coffeeae</taxon>
        <taxon>Coffea</taxon>
    </lineage>
</organism>
<evidence type="ECO:0000256" key="1">
    <source>
        <dbReference type="ARBA" id="ARBA00002074"/>
    </source>
</evidence>
<evidence type="ECO:0000256" key="12">
    <source>
        <dbReference type="ARBA" id="ARBA00023054"/>
    </source>
</evidence>
<evidence type="ECO:0000256" key="4">
    <source>
        <dbReference type="ARBA" id="ARBA00008894"/>
    </source>
</evidence>
<feature type="domain" description="Late blight resistance protein R1A-like N-terminal" evidence="15">
    <location>
        <begin position="123"/>
        <end position="256"/>
    </location>
</feature>
<dbReference type="GO" id="GO:0005524">
    <property type="term" value="F:ATP binding"/>
    <property type="evidence" value="ECO:0007669"/>
    <property type="project" value="UniProtKB-KW"/>
</dbReference>
<evidence type="ECO:0000313" key="18">
    <source>
        <dbReference type="RefSeq" id="XP_027095127.1"/>
    </source>
</evidence>
<dbReference type="InterPro" id="IPR027417">
    <property type="entry name" value="P-loop_NTPase"/>
</dbReference>
<keyword evidence="5" id="KW-0963">Cytoplasm</keyword>
<dbReference type="InterPro" id="IPR038005">
    <property type="entry name" value="RX-like_CC"/>
</dbReference>
<keyword evidence="10" id="KW-0611">Plant defense</keyword>
<dbReference type="InterPro" id="IPR042197">
    <property type="entry name" value="Apaf_helical"/>
</dbReference>
<evidence type="ECO:0000259" key="16">
    <source>
        <dbReference type="Pfam" id="PF23559"/>
    </source>
</evidence>
<keyword evidence="11" id="KW-0067">ATP-binding</keyword>
<dbReference type="Gene3D" id="1.10.8.430">
    <property type="entry name" value="Helical domain of apoptotic protease-activating factors"/>
    <property type="match status" value="1"/>
</dbReference>
<evidence type="ECO:0000256" key="3">
    <source>
        <dbReference type="ARBA" id="ARBA00004496"/>
    </source>
</evidence>
<dbReference type="GO" id="GO:0016020">
    <property type="term" value="C:membrane"/>
    <property type="evidence" value="ECO:0007669"/>
    <property type="project" value="UniProtKB-SubCell"/>
</dbReference>
<keyword evidence="8" id="KW-0677">Repeat</keyword>
<keyword evidence="9" id="KW-0547">Nucleotide-binding</keyword>
<comment type="subcellular location">
    <subcellularLocation>
        <location evidence="3">Cytoplasm</location>
    </subcellularLocation>
    <subcellularLocation>
        <location evidence="2">Membrane</location>
        <topology evidence="2">Peripheral membrane protein</topology>
    </subcellularLocation>
</comment>
<dbReference type="Gene3D" id="1.10.10.10">
    <property type="entry name" value="Winged helix-like DNA-binding domain superfamily/Winged helix DNA-binding domain"/>
    <property type="match status" value="1"/>
</dbReference>
<evidence type="ECO:0000256" key="7">
    <source>
        <dbReference type="ARBA" id="ARBA00022667"/>
    </source>
</evidence>
<evidence type="ECO:0000259" key="14">
    <source>
        <dbReference type="Pfam" id="PF00931"/>
    </source>
</evidence>
<evidence type="ECO:0000256" key="2">
    <source>
        <dbReference type="ARBA" id="ARBA00004170"/>
    </source>
</evidence>
<evidence type="ECO:0000313" key="17">
    <source>
        <dbReference type="Proteomes" id="UP001652660"/>
    </source>
</evidence>
<feature type="compositionally biased region" description="Low complexity" evidence="13">
    <location>
        <begin position="802"/>
        <end position="813"/>
    </location>
</feature>
<dbReference type="SUPFAM" id="SSF52058">
    <property type="entry name" value="L domain-like"/>
    <property type="match status" value="1"/>
</dbReference>
<dbReference type="Gene3D" id="1.20.5.4130">
    <property type="match status" value="1"/>
</dbReference>
<dbReference type="PRINTS" id="PR00364">
    <property type="entry name" value="DISEASERSIST"/>
</dbReference>
<evidence type="ECO:0000256" key="6">
    <source>
        <dbReference type="ARBA" id="ARBA00022614"/>
    </source>
</evidence>
<dbReference type="GeneID" id="113715129"/>
<evidence type="ECO:0000256" key="9">
    <source>
        <dbReference type="ARBA" id="ARBA00022741"/>
    </source>
</evidence>
<dbReference type="FunFam" id="3.40.50.300:FF:001091">
    <property type="entry name" value="Probable disease resistance protein At1g61300"/>
    <property type="match status" value="1"/>
</dbReference>
<name>A0A6P6UZV9_COFAR</name>
<dbReference type="InterPro" id="IPR002182">
    <property type="entry name" value="NB-ARC"/>
</dbReference>
<evidence type="ECO:0000256" key="8">
    <source>
        <dbReference type="ARBA" id="ARBA00022737"/>
    </source>
</evidence>
<keyword evidence="17" id="KW-1185">Reference proteome</keyword>
<dbReference type="GO" id="GO:0005737">
    <property type="term" value="C:cytoplasm"/>
    <property type="evidence" value="ECO:0007669"/>
    <property type="project" value="UniProtKB-SubCell"/>
</dbReference>
<comment type="function">
    <text evidence="1">Confers resistance to late blight (Phytophthora infestans) races carrying the avirulence gene Avr1. Resistance proteins guard the plant against pathogens that contain an appropriate avirulence protein via an indirect interaction with this avirulence protein. That triggers a defense system including the hypersensitive response, which restricts the pathogen growth.</text>
</comment>
<evidence type="ECO:0000256" key="11">
    <source>
        <dbReference type="ARBA" id="ARBA00022840"/>
    </source>
</evidence>
<sequence length="1550" mass="178230">MVFPFFYDAALWYLEFAEEHWCLTNGLKNQMLILRQDLRFLRTYLLCMELLKKVSLISFSRSKPLISSIEAASSEAARCLYNALTGARTIQDLASAVSFIANEVKCFEPKLQQDYTLLLNQHSWDSSSSNYSSLHPARLTDLCDFVINNLDDLLESKNLILSLKKQMEVLVKKLKFLKNLISDTSWRDDARQVMGSFMQYVPSVTKVAACLSYLCWVGETNYRYKAREVEIKLSDLLQKFKTDTAELIEMHVTLLSASAKEKSVDGKREALNFVNFLMENSVSFMNGQNVIIFEEMVFLMEFVIKPQTYPITRDYYQISADIKATAKEVGCFEYNFLVNKATEDQLRDMNRMFASLLEKMKLIKAEIFLIQLQDSQESFIATSKDRMIGLHQSLGFLRSFLSDPLEKEEEDIKQISKDAATMAREITALIHLMHEKKVTKETVREVNLEIFLLLEKIKLIEGELYLMRLKDQKAEFIAPINDQIITLHEGLKYFREFLMDPSKMEEDTEDGKLFLKHFEAVTKESSSFILSFWSDENANEAIDEANFQLLKLLDKINLVKAEIFLAELQSHDASWMIDMKDPVQTLQKVQEGVRFLRIVLLESPKEFKEFGEQIWMKLEALAKEATCLVFLLGDNLTKEDMSKEMNRSLSDLIDKIVLLKAEIGQIYLQIPQPYPKTDDLGFLSSFLGNLRELLDCNAISIASAKHQLDMVNMDLDFLISFLIKSVKQHHDHEELKVLRTRITKIAYELEYAVDSFVVGDGPLCIRMLWLSAVIEEIKLLKANMIEISDEKRFDSEADRGAETSSEAQSQASSPTVDEVVIGFEDAERGVVDRLTRGTMERDIIPIVGMAGLGKTTLAKEVFNNPTVTSHFYVRAWCCISQVYNKRQLLLDILSQISETTDQIQKKDAEDVALELRKRLKRRRYLIVMDDLWDIEAWNDLRDSFPNDNNGSRVLFTSRLEDVAFKAKSGCKPYFLHLLSGIQSWELLELKLFGQEGCPPSLLQVGMEIARKCDGLPLSVVVIAGLLATTEKTPLSWEQVSRNLSSHIVTDPQMGCLRVLELSYLHLPDYLKRCFLYFAAFPEDHEIPVSKLSRLWIAEGFLQETGVKRLEDAAEDCLLDLIHRSLVIVAKTRSDGRVRSCRIHDLLRKLCQRKAQEENFFQLVHGYDEHFATTPDGKVYNLADSRCSFSTNPLKYKQRRLCICSEREHFTMLRPCGPRVHSLLFLAYNDWFPRCPYDISFISKNFKLLRVLDLESINMGSSFPTGLELLVQLRYLALRGAVNSVPTSIAKLRKLETFLLKGLSGEVEIPDAFWEMESLRHVHINDRAAFILDDNKLETRCVLGNLDTLSTPVLRPGRATEKIMRRLPKLRKLRCIFMESWNFPVLDVLTSLESLKIFYHGRVAYPCQFSFPANLKKLTLSKFRLPWTEISTIGRLPNLESLKLLFKAFEGRVWETREGEFQNLKYLKLDKLDIAQWEASNDHFPSLEQLVLQRCTQLEEVPLSFGEIPTLQIIEVHWCAEAAAVSVKKIEEEQRDSGNEELKVLISGLEI</sequence>
<dbReference type="SUPFAM" id="SSF52540">
    <property type="entry name" value="P-loop containing nucleoside triphosphate hydrolases"/>
    <property type="match status" value="1"/>
</dbReference>
<keyword evidence="6" id="KW-0433">Leucine-rich repeat</keyword>
<gene>
    <name evidence="18" type="primary">LOC113715129</name>
</gene>
<feature type="domain" description="Disease resistance protein winged helix" evidence="16">
    <location>
        <begin position="1080"/>
        <end position="1149"/>
    </location>
</feature>
<dbReference type="GO" id="GO:0043531">
    <property type="term" value="F:ADP binding"/>
    <property type="evidence" value="ECO:0007669"/>
    <property type="project" value="InterPro"/>
</dbReference>
<dbReference type="InterPro" id="IPR021929">
    <property type="entry name" value="R1A-like_N"/>
</dbReference>
<dbReference type="FunFam" id="1.10.10.10:FF:000322">
    <property type="entry name" value="Probable disease resistance protein At1g63360"/>
    <property type="match status" value="1"/>
</dbReference>
<dbReference type="Proteomes" id="UP001652660">
    <property type="component" value="Chromosome 10c"/>
</dbReference>
<dbReference type="Pfam" id="PF23559">
    <property type="entry name" value="WHD_DRP"/>
    <property type="match status" value="1"/>
</dbReference>
<reference evidence="18" key="2">
    <citation type="submission" date="2025-08" db="UniProtKB">
        <authorList>
            <consortium name="RefSeq"/>
        </authorList>
    </citation>
    <scope>IDENTIFICATION</scope>
    <source>
        <tissue evidence="18">Leaves</tissue>
    </source>
</reference>
<dbReference type="InterPro" id="IPR032675">
    <property type="entry name" value="LRR_dom_sf"/>
</dbReference>
<reference evidence="17" key="1">
    <citation type="journal article" date="2025" name="Foods">
        <title>Unveiling the Microbial Signatures of Arabica Coffee Cherries: Insights into Ripeness Specific Diversity, Functional Traits, and Implications for Quality and Safety.</title>
        <authorList>
            <consortium name="RefSeq"/>
            <person name="Tenea G.N."/>
            <person name="Cifuentes V."/>
            <person name="Reyes P."/>
            <person name="Cevallos-Vallejos M."/>
        </authorList>
    </citation>
    <scope>NUCLEOTIDE SEQUENCE [LARGE SCALE GENOMIC DNA]</scope>
</reference>